<keyword evidence="2" id="KW-1185">Reference proteome</keyword>
<name>A0A848GTV9_9BACT</name>
<evidence type="ECO:0000313" key="1">
    <source>
        <dbReference type="EMBL" id="NML39198.1"/>
    </source>
</evidence>
<accession>A0A848GTV9</accession>
<protein>
    <recommendedName>
        <fullName evidence="3">Abortive infection protein</fullName>
    </recommendedName>
</protein>
<sequence>MRIKGITYDTGFINLGVSTKEKFEPAVVMQEMQIIKSELHCNAVRVTGGDADRLEITARLAASVGLEVWYSPFTCGLTIDELVSFLLDCAERAERLRREGAAVVFLAGSEISLFNAGFFAAATLDERLDLFKDAVKLRNEIPPVQSRIRIFFDELVPLVREKFGGLVSYASIPLEFSAIDWDLFDFIATDAGYRSADIAPAFLPGLRRLMQMKKPLAITEFGCVTMRGGADMGAHGGELIDWANARPRKIKGNHIRDEGEQAAHIKELFDIFAAEKVDAVFLCTFAQYNLPHRQEPEHDLDMASYGIVKVYEEESGQTYPGLPWEPKVAFHTLATCYGNK</sequence>
<evidence type="ECO:0008006" key="3">
    <source>
        <dbReference type="Google" id="ProtNLM"/>
    </source>
</evidence>
<dbReference type="Proteomes" id="UP000583266">
    <property type="component" value="Unassembled WGS sequence"/>
</dbReference>
<comment type="caution">
    <text evidence="1">The sequence shown here is derived from an EMBL/GenBank/DDBJ whole genome shotgun (WGS) entry which is preliminary data.</text>
</comment>
<dbReference type="SUPFAM" id="SSF51445">
    <property type="entry name" value="(Trans)glycosidases"/>
    <property type="match status" value="1"/>
</dbReference>
<gene>
    <name evidence="1" type="ORF">HHL17_18505</name>
</gene>
<dbReference type="AlphaFoldDB" id="A0A848GTV9"/>
<evidence type="ECO:0000313" key="2">
    <source>
        <dbReference type="Proteomes" id="UP000583266"/>
    </source>
</evidence>
<dbReference type="EMBL" id="JABBGC010000002">
    <property type="protein sequence ID" value="NML39198.1"/>
    <property type="molecule type" value="Genomic_DNA"/>
</dbReference>
<proteinExistence type="predicted"/>
<dbReference type="RefSeq" id="WP_169226300.1">
    <property type="nucleotide sequence ID" value="NZ_JABBGC010000002.1"/>
</dbReference>
<reference evidence="1 2" key="1">
    <citation type="submission" date="2020-04" db="EMBL/GenBank/DDBJ databases">
        <title>Chitinophaga sp. G-6-1-13 sp. nov., isolated from soil.</title>
        <authorList>
            <person name="Dahal R.H."/>
            <person name="Chaudhary D.K."/>
        </authorList>
    </citation>
    <scope>NUCLEOTIDE SEQUENCE [LARGE SCALE GENOMIC DNA]</scope>
    <source>
        <strain evidence="1 2">G-6-1-13</strain>
    </source>
</reference>
<dbReference type="InterPro" id="IPR017853">
    <property type="entry name" value="GH"/>
</dbReference>
<organism evidence="1 2">
    <name type="scientific">Chitinophaga fulva</name>
    <dbReference type="NCBI Taxonomy" id="2728842"/>
    <lineage>
        <taxon>Bacteria</taxon>
        <taxon>Pseudomonadati</taxon>
        <taxon>Bacteroidota</taxon>
        <taxon>Chitinophagia</taxon>
        <taxon>Chitinophagales</taxon>
        <taxon>Chitinophagaceae</taxon>
        <taxon>Chitinophaga</taxon>
    </lineage>
</organism>
<dbReference type="Gene3D" id="3.20.20.80">
    <property type="entry name" value="Glycosidases"/>
    <property type="match status" value="1"/>
</dbReference>